<dbReference type="SUPFAM" id="SSF56219">
    <property type="entry name" value="DNase I-like"/>
    <property type="match status" value="1"/>
</dbReference>
<reference evidence="3 4" key="1">
    <citation type="submission" date="2020-10" db="EMBL/GenBank/DDBJ databases">
        <title>The Coptis chinensis genome and diversification of protoberbering-type alkaloids.</title>
        <authorList>
            <person name="Wang B."/>
            <person name="Shu S."/>
            <person name="Song C."/>
            <person name="Liu Y."/>
        </authorList>
    </citation>
    <scope>NUCLEOTIDE SEQUENCE [LARGE SCALE GENOMIC DNA]</scope>
    <source>
        <strain evidence="3">HL-2020</strain>
        <tissue evidence="3">Leaf</tissue>
    </source>
</reference>
<dbReference type="InterPro" id="IPR052343">
    <property type="entry name" value="Retrotransposon-Effector_Assoc"/>
</dbReference>
<dbReference type="PANTHER" id="PTHR46890:SF48">
    <property type="entry name" value="RNA-DIRECTED DNA POLYMERASE"/>
    <property type="match status" value="1"/>
</dbReference>
<organism evidence="3 4">
    <name type="scientific">Coptis chinensis</name>
    <dbReference type="NCBI Taxonomy" id="261450"/>
    <lineage>
        <taxon>Eukaryota</taxon>
        <taxon>Viridiplantae</taxon>
        <taxon>Streptophyta</taxon>
        <taxon>Embryophyta</taxon>
        <taxon>Tracheophyta</taxon>
        <taxon>Spermatophyta</taxon>
        <taxon>Magnoliopsida</taxon>
        <taxon>Ranunculales</taxon>
        <taxon>Ranunculaceae</taxon>
        <taxon>Coptidoideae</taxon>
        <taxon>Coptis</taxon>
    </lineage>
</organism>
<dbReference type="Proteomes" id="UP000631114">
    <property type="component" value="Unassembled WGS sequence"/>
</dbReference>
<feature type="compositionally biased region" description="Basic and acidic residues" evidence="1">
    <location>
        <begin position="499"/>
        <end position="517"/>
    </location>
</feature>
<dbReference type="InterPro" id="IPR036691">
    <property type="entry name" value="Endo/exonu/phosph_ase_sf"/>
</dbReference>
<dbReference type="Gene3D" id="3.60.10.10">
    <property type="entry name" value="Endonuclease/exonuclease/phosphatase"/>
    <property type="match status" value="1"/>
</dbReference>
<comment type="caution">
    <text evidence="3">The sequence shown here is derived from an EMBL/GenBank/DDBJ whole genome shotgun (WGS) entry which is preliminary data.</text>
</comment>
<accession>A0A835LHF5</accession>
<dbReference type="InterPro" id="IPR000477">
    <property type="entry name" value="RT_dom"/>
</dbReference>
<feature type="domain" description="Reverse transcriptase" evidence="2">
    <location>
        <begin position="932"/>
        <end position="1070"/>
    </location>
</feature>
<evidence type="ECO:0000259" key="2">
    <source>
        <dbReference type="Pfam" id="PF00078"/>
    </source>
</evidence>
<dbReference type="PANTHER" id="PTHR46890">
    <property type="entry name" value="NON-LTR RETROLELEMENT REVERSE TRANSCRIPTASE-LIKE PROTEIN-RELATED"/>
    <property type="match status" value="1"/>
</dbReference>
<dbReference type="SUPFAM" id="SSF56672">
    <property type="entry name" value="DNA/RNA polymerases"/>
    <property type="match status" value="1"/>
</dbReference>
<dbReference type="OrthoDB" id="1934719at2759"/>
<gene>
    <name evidence="3" type="ORF">IFM89_002592</name>
</gene>
<dbReference type="Pfam" id="PF00078">
    <property type="entry name" value="RVT_1"/>
    <property type="match status" value="1"/>
</dbReference>
<evidence type="ECO:0000313" key="3">
    <source>
        <dbReference type="EMBL" id="KAF9595688.1"/>
    </source>
</evidence>
<sequence>MSSMGNDGLRIEVAIWQFSFIKWRLWLDFGVVCIQMDLYVWVSDEVVLIPLDCEGIVFEFGLYIRLSPASGFFTLLQTEILHFLSYMSPTTTKVLSSTNHPNSVELLSMEFAAKMRMPYTEPPMITSSDKMKSLYVGHNKSTLFGRVLDGRMNMTTIKSALEKAWSPFKIEDMCLYKGEIYQIRMESQEQVASLLLGQPWIVAQHIFQIISWMDFYETNDLNFSKFYVWMQLHNYPDVFLDKEIIEGNLVETGYFDMSDLKFLELYPKTETQPNCVRVKVVLDVHAPIPPGFLIPVTEDTHGTDVRVSPGGQRFQFYSSKTRMVPKPFGERIVSGFSLMFNPDLNKPFLPMIKNVADSSVNSKRTPAEKLKAPMIIDISSPQLPVHEGPSNEHGCHIPHDHLPIAVEAHNPGQLGFSTQMDFNNFHPLHELEYPPGFAHIATDTKKLHFIDLGQLHNQDDYSYKRQEISQGVAAKDKMIHDRENVNELVDSFFEADRESRRKTPIHDEGEVEVERPNTLHKSSAGKGKKLQSVKGPGRDYGGFVLAMFKPNNNESWLLMGDFNEITCPEEKCGGKPFNYPKVRFFLDMIDECELFDLRFVGSIYTWTNKQNGSHRIWERIDRMMANEGWRSTFSGCRVHHELATTSDHKFLILKLLQDRVMIRRPFRFEIMWAQHDGCQEQIRDAFHKELQGSPSFVLCKKLQNCKENLRWWNKHVFGDVEHKLDCVLQRLSEIQRLIENHNDTDDLFRVENELMLEHNDILVQKANHWGQKACLDWFQFGEQNTRFYHNMVSCRRQRNHIHSIKDTNGAILTERRQIGDRLCAFFEDTMTTSDPDLLSQIFNVPAPSLDESEKANLLKGVDTDEIVTALKHMKPFKSPGPDGYQAFFFQHFWNLVGDQVSATVKSFFLSGSFSLQLNHSFIALIPKIMNPSLPEHFRPISLTNVVYKIISKIIVNRLRPILQRIIGPFQTAFLPKRSIHDNVLLANEFYHKIRGHGNRKAKYFALKIDMQKAYDKIEWSFLRVMLAKFDFPVDWINKILFCVQNVSYSVLLNGAAHGFFKPSRGLRQGHVEFLERRPY</sequence>
<dbReference type="CDD" id="cd01650">
    <property type="entry name" value="RT_nLTR_like"/>
    <property type="match status" value="1"/>
</dbReference>
<evidence type="ECO:0000256" key="1">
    <source>
        <dbReference type="SAM" id="MobiDB-lite"/>
    </source>
</evidence>
<evidence type="ECO:0000313" key="4">
    <source>
        <dbReference type="Proteomes" id="UP000631114"/>
    </source>
</evidence>
<dbReference type="AlphaFoldDB" id="A0A835LHF5"/>
<name>A0A835LHF5_9MAGN</name>
<dbReference type="EMBL" id="JADFTS010000007">
    <property type="protein sequence ID" value="KAF9595688.1"/>
    <property type="molecule type" value="Genomic_DNA"/>
</dbReference>
<proteinExistence type="predicted"/>
<keyword evidence="4" id="KW-1185">Reference proteome</keyword>
<feature type="region of interest" description="Disordered" evidence="1">
    <location>
        <begin position="499"/>
        <end position="533"/>
    </location>
</feature>
<protein>
    <recommendedName>
        <fullName evidence="2">Reverse transcriptase domain-containing protein</fullName>
    </recommendedName>
</protein>
<dbReference type="InterPro" id="IPR043502">
    <property type="entry name" value="DNA/RNA_pol_sf"/>
</dbReference>